<dbReference type="Proteomes" id="UP000054549">
    <property type="component" value="Unassembled WGS sequence"/>
</dbReference>
<feature type="region of interest" description="Disordered" evidence="1">
    <location>
        <begin position="22"/>
        <end position="53"/>
    </location>
</feature>
<sequence>MSETRSFVESFQLRFCPSRYPRASTSQKTGLGANPVDILVPREPSGTETHNGMFSRTRDSLFFRVLYTRETPRNLVAVL</sequence>
<organism evidence="2 3">
    <name type="scientific">Amanita muscaria (strain Koide BX008)</name>
    <dbReference type="NCBI Taxonomy" id="946122"/>
    <lineage>
        <taxon>Eukaryota</taxon>
        <taxon>Fungi</taxon>
        <taxon>Dikarya</taxon>
        <taxon>Basidiomycota</taxon>
        <taxon>Agaricomycotina</taxon>
        <taxon>Agaricomycetes</taxon>
        <taxon>Agaricomycetidae</taxon>
        <taxon>Agaricales</taxon>
        <taxon>Pluteineae</taxon>
        <taxon>Amanitaceae</taxon>
        <taxon>Amanita</taxon>
    </lineage>
</organism>
<accession>A0A0C2SQZ9</accession>
<proteinExistence type="predicted"/>
<evidence type="ECO:0000256" key="1">
    <source>
        <dbReference type="SAM" id="MobiDB-lite"/>
    </source>
</evidence>
<protein>
    <submittedName>
        <fullName evidence="2">Uncharacterized protein</fullName>
    </submittedName>
</protein>
<dbReference type="HOGENOM" id="CLU_2605520_0_0_1"/>
<keyword evidence="3" id="KW-1185">Reference proteome</keyword>
<evidence type="ECO:0000313" key="3">
    <source>
        <dbReference type="Proteomes" id="UP000054549"/>
    </source>
</evidence>
<dbReference type="EMBL" id="KN818240">
    <property type="protein sequence ID" value="KIL65715.1"/>
    <property type="molecule type" value="Genomic_DNA"/>
</dbReference>
<dbReference type="AlphaFoldDB" id="A0A0C2SQZ9"/>
<reference evidence="2 3" key="1">
    <citation type="submission" date="2014-04" db="EMBL/GenBank/DDBJ databases">
        <title>Evolutionary Origins and Diversification of the Mycorrhizal Mutualists.</title>
        <authorList>
            <consortium name="DOE Joint Genome Institute"/>
            <consortium name="Mycorrhizal Genomics Consortium"/>
            <person name="Kohler A."/>
            <person name="Kuo A."/>
            <person name="Nagy L.G."/>
            <person name="Floudas D."/>
            <person name="Copeland A."/>
            <person name="Barry K.W."/>
            <person name="Cichocki N."/>
            <person name="Veneault-Fourrey C."/>
            <person name="LaButti K."/>
            <person name="Lindquist E.A."/>
            <person name="Lipzen A."/>
            <person name="Lundell T."/>
            <person name="Morin E."/>
            <person name="Murat C."/>
            <person name="Riley R."/>
            <person name="Ohm R."/>
            <person name="Sun H."/>
            <person name="Tunlid A."/>
            <person name="Henrissat B."/>
            <person name="Grigoriev I.V."/>
            <person name="Hibbett D.S."/>
            <person name="Martin F."/>
        </authorList>
    </citation>
    <scope>NUCLEOTIDE SEQUENCE [LARGE SCALE GENOMIC DNA]</scope>
    <source>
        <strain evidence="2 3">Koide BX008</strain>
    </source>
</reference>
<evidence type="ECO:0000313" key="2">
    <source>
        <dbReference type="EMBL" id="KIL65715.1"/>
    </source>
</evidence>
<name>A0A0C2SQZ9_AMAMK</name>
<dbReference type="InParanoid" id="A0A0C2SQZ9"/>
<gene>
    <name evidence="2" type="ORF">M378DRAFT_458057</name>
</gene>